<evidence type="ECO:0000313" key="3">
    <source>
        <dbReference type="Proteomes" id="UP000250235"/>
    </source>
</evidence>
<organism evidence="2 3">
    <name type="scientific">Dorcoceras hygrometricum</name>
    <dbReference type="NCBI Taxonomy" id="472368"/>
    <lineage>
        <taxon>Eukaryota</taxon>
        <taxon>Viridiplantae</taxon>
        <taxon>Streptophyta</taxon>
        <taxon>Embryophyta</taxon>
        <taxon>Tracheophyta</taxon>
        <taxon>Spermatophyta</taxon>
        <taxon>Magnoliopsida</taxon>
        <taxon>eudicotyledons</taxon>
        <taxon>Gunneridae</taxon>
        <taxon>Pentapetalae</taxon>
        <taxon>asterids</taxon>
        <taxon>lamiids</taxon>
        <taxon>Lamiales</taxon>
        <taxon>Gesneriaceae</taxon>
        <taxon>Didymocarpoideae</taxon>
        <taxon>Trichosporeae</taxon>
        <taxon>Loxocarpinae</taxon>
        <taxon>Dorcoceras</taxon>
    </lineage>
</organism>
<gene>
    <name evidence="2" type="ORF">F511_05540</name>
</gene>
<feature type="compositionally biased region" description="Basic and acidic residues" evidence="1">
    <location>
        <begin position="72"/>
        <end position="92"/>
    </location>
</feature>
<evidence type="ECO:0000313" key="2">
    <source>
        <dbReference type="EMBL" id="KZV30260.1"/>
    </source>
</evidence>
<accession>A0A2Z7BA35</accession>
<feature type="region of interest" description="Disordered" evidence="1">
    <location>
        <begin position="69"/>
        <end position="92"/>
    </location>
</feature>
<feature type="region of interest" description="Disordered" evidence="1">
    <location>
        <begin position="1"/>
        <end position="43"/>
    </location>
</feature>
<name>A0A2Z7BA35_9LAMI</name>
<keyword evidence="3" id="KW-1185">Reference proteome</keyword>
<sequence length="149" mass="17516">MMKISSREDDKSKSEKLLKSGCKRENKKKALNSSMSKQTEDKTISYSTTADAIKYTSWCKEPSWLRTNQLDEQEHNRDKSRGQEQKQNKRQAKRFEYKTIHRMLFSIQIYLLILSSQSTVLTCLKCRKTCDAFVDEGRKVLRELIRLAL</sequence>
<protein>
    <submittedName>
        <fullName evidence="2">Uncharacterized protein</fullName>
    </submittedName>
</protein>
<proteinExistence type="predicted"/>
<feature type="compositionally biased region" description="Basic and acidic residues" evidence="1">
    <location>
        <begin position="1"/>
        <end position="24"/>
    </location>
</feature>
<dbReference type="AlphaFoldDB" id="A0A2Z7BA35"/>
<dbReference type="Proteomes" id="UP000250235">
    <property type="component" value="Unassembled WGS sequence"/>
</dbReference>
<dbReference type="EMBL" id="KV008350">
    <property type="protein sequence ID" value="KZV30260.1"/>
    <property type="molecule type" value="Genomic_DNA"/>
</dbReference>
<evidence type="ECO:0000256" key="1">
    <source>
        <dbReference type="SAM" id="MobiDB-lite"/>
    </source>
</evidence>
<reference evidence="2 3" key="1">
    <citation type="journal article" date="2015" name="Proc. Natl. Acad. Sci. U.S.A.">
        <title>The resurrection genome of Boea hygrometrica: A blueprint for survival of dehydration.</title>
        <authorList>
            <person name="Xiao L."/>
            <person name="Yang G."/>
            <person name="Zhang L."/>
            <person name="Yang X."/>
            <person name="Zhao S."/>
            <person name="Ji Z."/>
            <person name="Zhou Q."/>
            <person name="Hu M."/>
            <person name="Wang Y."/>
            <person name="Chen M."/>
            <person name="Xu Y."/>
            <person name="Jin H."/>
            <person name="Xiao X."/>
            <person name="Hu G."/>
            <person name="Bao F."/>
            <person name="Hu Y."/>
            <person name="Wan P."/>
            <person name="Li L."/>
            <person name="Deng X."/>
            <person name="Kuang T."/>
            <person name="Xiang C."/>
            <person name="Zhu J.K."/>
            <person name="Oliver M.J."/>
            <person name="He Y."/>
        </authorList>
    </citation>
    <scope>NUCLEOTIDE SEQUENCE [LARGE SCALE GENOMIC DNA]</scope>
    <source>
        <strain evidence="3">cv. XS01</strain>
    </source>
</reference>